<evidence type="ECO:0000313" key="4">
    <source>
        <dbReference type="EMBL" id="RKD75216.1"/>
    </source>
</evidence>
<evidence type="ECO:0000313" key="5">
    <source>
        <dbReference type="Proteomes" id="UP000285120"/>
    </source>
</evidence>
<dbReference type="GO" id="GO:0051276">
    <property type="term" value="P:chromosome organization"/>
    <property type="evidence" value="ECO:0007669"/>
    <property type="project" value="InterPro"/>
</dbReference>
<keyword evidence="5" id="KW-1185">Reference proteome</keyword>
<keyword evidence="1" id="KW-1188">Viral release from host cell</keyword>
<feature type="compositionally biased region" description="Basic and acidic residues" evidence="3">
    <location>
        <begin position="61"/>
        <end position="70"/>
    </location>
</feature>
<reference evidence="4 5" key="1">
    <citation type="submission" date="2018-09" db="EMBL/GenBank/DDBJ databases">
        <title>Genomic Encyclopedia of Archaeal and Bacterial Type Strains, Phase II (KMG-II): from individual species to whole genera.</title>
        <authorList>
            <person name="Goeker M."/>
        </authorList>
    </citation>
    <scope>NUCLEOTIDE SEQUENCE [LARGE SCALE GENOMIC DNA]</scope>
    <source>
        <strain evidence="4 5">DSM 17008</strain>
    </source>
</reference>
<proteinExistence type="predicted"/>
<dbReference type="OrthoDB" id="7358785at2"/>
<evidence type="ECO:0000256" key="3">
    <source>
        <dbReference type="SAM" id="MobiDB-lite"/>
    </source>
</evidence>
<accession>A0A419V5N0</accession>
<sequence>MNWETIRNEYETTSITLKALSEKHAIKLGTLKSRKSREEWNRDATQTKKVATNKSPPGAKPKKDTKPIVESEKLTEKQRLFCMHYLKSFNATQSAIKAGYSKDSAHVQGPRLLGNVRVGDYIRQLKEEIQAQLFVSAADVLNAYMNENYRIDASISSAKNCGENGVYADATSTVNAWGIDTDGSHTSVRSQNGGVVNVGYDLDSGTISKLNNALHTAIHTAKGGKVYCDRTEILNAGYQAINSNGGEVYGIDVNLSGTGTSVDVNVEKGGHVTLIDSSPVSVTEATGGVFTDNTSGVQTHERPNLENGWTLGDMGLTFTKINNQVFVTGNMIPGTITKGIVLSYMPSWAMPPERMRLPVTEKRVGQASQAYIADFRENGTVRIDFETDWNSGAYSQYYVNVFYFVD</sequence>
<dbReference type="PANTHER" id="PTHR41328">
    <property type="entry name" value="TERMINASE SMALL SUBUNIT-RELATED"/>
    <property type="match status" value="1"/>
</dbReference>
<dbReference type="InterPro" id="IPR052404">
    <property type="entry name" value="SPP1-like_terminase"/>
</dbReference>
<comment type="caution">
    <text evidence="4">The sequence shown here is derived from an EMBL/GenBank/DDBJ whole genome shotgun (WGS) entry which is preliminary data.</text>
</comment>
<dbReference type="Pfam" id="PF03592">
    <property type="entry name" value="Terminase_2"/>
    <property type="match status" value="1"/>
</dbReference>
<gene>
    <name evidence="4" type="ORF">ATL39_0914</name>
</gene>
<feature type="compositionally biased region" description="Basic and acidic residues" evidence="3">
    <location>
        <begin position="36"/>
        <end position="46"/>
    </location>
</feature>
<dbReference type="InterPro" id="IPR005335">
    <property type="entry name" value="Terminase_ssu"/>
</dbReference>
<evidence type="ECO:0000256" key="1">
    <source>
        <dbReference type="ARBA" id="ARBA00022612"/>
    </source>
</evidence>
<name>A0A419V5N0_9BACL</name>
<dbReference type="RefSeq" id="WP_120192112.1">
    <property type="nucleotide sequence ID" value="NZ_RAPK01000007.1"/>
</dbReference>
<feature type="region of interest" description="Disordered" evidence="3">
    <location>
        <begin position="32"/>
        <end position="70"/>
    </location>
</feature>
<dbReference type="EMBL" id="RAPK01000007">
    <property type="protein sequence ID" value="RKD75216.1"/>
    <property type="molecule type" value="Genomic_DNA"/>
</dbReference>
<dbReference type="PANTHER" id="PTHR41328:SF3">
    <property type="entry name" value="PBSX PHAGE TERMINASE SMALL SUBUNIT"/>
    <property type="match status" value="1"/>
</dbReference>
<protein>
    <submittedName>
        <fullName evidence="4">Terminase small subunit</fullName>
    </submittedName>
</protein>
<keyword evidence="2" id="KW-0231">Viral genome packaging</keyword>
<evidence type="ECO:0000256" key="2">
    <source>
        <dbReference type="ARBA" id="ARBA00023219"/>
    </source>
</evidence>
<dbReference type="InterPro" id="IPR038713">
    <property type="entry name" value="Terminase_Gp1_N_sf"/>
</dbReference>
<dbReference type="AlphaFoldDB" id="A0A419V5N0"/>
<organism evidence="4 5">
    <name type="scientific">Sinobaca qinghaiensis</name>
    <dbReference type="NCBI Taxonomy" id="342944"/>
    <lineage>
        <taxon>Bacteria</taxon>
        <taxon>Bacillati</taxon>
        <taxon>Bacillota</taxon>
        <taxon>Bacilli</taxon>
        <taxon>Bacillales</taxon>
        <taxon>Sporolactobacillaceae</taxon>
        <taxon>Sinobaca</taxon>
    </lineage>
</organism>
<dbReference type="Proteomes" id="UP000285120">
    <property type="component" value="Unassembled WGS sequence"/>
</dbReference>
<dbReference type="Gene3D" id="1.10.10.1400">
    <property type="entry name" value="Terminase, small subunit, N-terminal DNA-binding domain, HTH motif"/>
    <property type="match status" value="1"/>
</dbReference>